<accession>A0A7J6R4J2</accession>
<gene>
    <name evidence="2" type="ORF">FOZ62_012828</name>
</gene>
<evidence type="ECO:0000256" key="1">
    <source>
        <dbReference type="SAM" id="MobiDB-lite"/>
    </source>
</evidence>
<dbReference type="EMBL" id="JABANM010025274">
    <property type="protein sequence ID" value="KAF4714846.1"/>
    <property type="molecule type" value="Genomic_DNA"/>
</dbReference>
<reference evidence="2 3" key="1">
    <citation type="submission" date="2020-04" db="EMBL/GenBank/DDBJ databases">
        <title>Perkinsus olseni comparative genomics.</title>
        <authorList>
            <person name="Bogema D.R."/>
        </authorList>
    </citation>
    <scope>NUCLEOTIDE SEQUENCE [LARGE SCALE GENOMIC DNA]</scope>
    <source>
        <strain evidence="2">ATCC PRA-205</strain>
    </source>
</reference>
<comment type="caution">
    <text evidence="2">The sequence shown here is derived from an EMBL/GenBank/DDBJ whole genome shotgun (WGS) entry which is preliminary data.</text>
</comment>
<dbReference type="Proteomes" id="UP000574390">
    <property type="component" value="Unassembled WGS sequence"/>
</dbReference>
<name>A0A7J6R4J2_PEROL</name>
<dbReference type="AlphaFoldDB" id="A0A7J6R4J2"/>
<organism evidence="2 3">
    <name type="scientific">Perkinsus olseni</name>
    <name type="common">Perkinsus atlanticus</name>
    <dbReference type="NCBI Taxonomy" id="32597"/>
    <lineage>
        <taxon>Eukaryota</taxon>
        <taxon>Sar</taxon>
        <taxon>Alveolata</taxon>
        <taxon>Perkinsozoa</taxon>
        <taxon>Perkinsea</taxon>
        <taxon>Perkinsida</taxon>
        <taxon>Perkinsidae</taxon>
        <taxon>Perkinsus</taxon>
    </lineage>
</organism>
<feature type="non-terminal residue" evidence="2">
    <location>
        <position position="1"/>
    </location>
</feature>
<feature type="region of interest" description="Disordered" evidence="1">
    <location>
        <begin position="1"/>
        <end position="20"/>
    </location>
</feature>
<feature type="non-terminal residue" evidence="2">
    <location>
        <position position="167"/>
    </location>
</feature>
<sequence length="167" mass="18823">ERQDHPSLPREQWMTENTQPKASWSKPILMWKPAQYPYRYRTRAISPTPDPLLPREGRLISAEQFPWLEKLGTTADGRGLYRCRTCNLMGLAGKWGEDSVEIYNDRLADRCKRHMGSKAHQLNSKASGQALGVAAGTTTNVADKIWAKSTAQVKAHVGYIVELCRIA</sequence>
<protein>
    <submittedName>
        <fullName evidence="2">Uncharacterized protein</fullName>
    </submittedName>
</protein>
<proteinExistence type="predicted"/>
<evidence type="ECO:0000313" key="2">
    <source>
        <dbReference type="EMBL" id="KAF4714846.1"/>
    </source>
</evidence>
<evidence type="ECO:0000313" key="3">
    <source>
        <dbReference type="Proteomes" id="UP000574390"/>
    </source>
</evidence>